<evidence type="ECO:0000313" key="2">
    <source>
        <dbReference type="EMBL" id="OII75092.1"/>
    </source>
</evidence>
<keyword evidence="1" id="KW-0812">Transmembrane</keyword>
<dbReference type="RefSeq" id="XP_067067362.1">
    <property type="nucleotide sequence ID" value="XM_067210696.1"/>
</dbReference>
<keyword evidence="3" id="KW-1185">Reference proteome</keyword>
<keyword evidence="1" id="KW-0472">Membrane</keyword>
<gene>
    <name evidence="2" type="ORF">cand_004530</name>
</gene>
<sequence length="183" mass="20871">MALKNFLECDLILYLIIFWGFSWYLIKLSSASLLGIIPLDNVVQSPNSNGSDYSMSGLIRTDGSSPINNKSFPLVGLYREMTQIKNETFGPIQEIYINKVLIPKTDAKVAKLRAETEYIETKNAAKRKALRLTEFDDKPLTPFTNATNKIKSWSSSRKKNRTDENEDSFDGTFYYWKNVSNTS</sequence>
<dbReference type="OrthoDB" id="338362at2759"/>
<reference evidence="2 3" key="1">
    <citation type="submission" date="2016-10" db="EMBL/GenBank/DDBJ databases">
        <title>Reductive evolution of mitochondrial metabolism and differential evolution of invasion-related proteins in Cryptosporidium.</title>
        <authorList>
            <person name="Liu S."/>
            <person name="Roellig D.M."/>
            <person name="Guo Y."/>
            <person name="Li N."/>
            <person name="Frace M.A."/>
            <person name="Tang K."/>
            <person name="Zhang L."/>
            <person name="Feng Y."/>
            <person name="Xiao L."/>
        </authorList>
    </citation>
    <scope>NUCLEOTIDE SEQUENCE [LARGE SCALE GENOMIC DNA]</scope>
    <source>
        <strain evidence="2">30847</strain>
    </source>
</reference>
<proteinExistence type="predicted"/>
<organism evidence="2 3">
    <name type="scientific">Cryptosporidium andersoni</name>
    <dbReference type="NCBI Taxonomy" id="117008"/>
    <lineage>
        <taxon>Eukaryota</taxon>
        <taxon>Sar</taxon>
        <taxon>Alveolata</taxon>
        <taxon>Apicomplexa</taxon>
        <taxon>Conoidasida</taxon>
        <taxon>Coccidia</taxon>
        <taxon>Eucoccidiorida</taxon>
        <taxon>Eimeriorina</taxon>
        <taxon>Cryptosporidiidae</taxon>
        <taxon>Cryptosporidium</taxon>
    </lineage>
</organism>
<feature type="transmembrane region" description="Helical" evidence="1">
    <location>
        <begin position="12"/>
        <end position="37"/>
    </location>
</feature>
<dbReference type="Proteomes" id="UP000186804">
    <property type="component" value="Unassembled WGS sequence"/>
</dbReference>
<name>A0A1J4MQ10_9CRYT</name>
<evidence type="ECO:0000313" key="3">
    <source>
        <dbReference type="Proteomes" id="UP000186804"/>
    </source>
</evidence>
<comment type="caution">
    <text evidence="2">The sequence shown here is derived from an EMBL/GenBank/DDBJ whole genome shotgun (WGS) entry which is preliminary data.</text>
</comment>
<dbReference type="EMBL" id="LRBS01000091">
    <property type="protein sequence ID" value="OII75092.1"/>
    <property type="molecule type" value="Genomic_DNA"/>
</dbReference>
<dbReference type="AlphaFoldDB" id="A0A1J4MQ10"/>
<protein>
    <submittedName>
        <fullName evidence="2">Uncharacterized protein</fullName>
    </submittedName>
</protein>
<dbReference type="VEuPathDB" id="CryptoDB:cand_004530"/>
<evidence type="ECO:0000256" key="1">
    <source>
        <dbReference type="SAM" id="Phobius"/>
    </source>
</evidence>
<accession>A0A1J4MQ10</accession>
<dbReference type="GeneID" id="92364638"/>
<keyword evidence="1" id="KW-1133">Transmembrane helix</keyword>